<feature type="region of interest" description="Disordered" evidence="2">
    <location>
        <begin position="1"/>
        <end position="26"/>
    </location>
</feature>
<feature type="region of interest" description="Disordered" evidence="2">
    <location>
        <begin position="624"/>
        <end position="699"/>
    </location>
</feature>
<evidence type="ECO:0008006" key="5">
    <source>
        <dbReference type="Google" id="ProtNLM"/>
    </source>
</evidence>
<feature type="region of interest" description="Disordered" evidence="2">
    <location>
        <begin position="70"/>
        <end position="93"/>
    </location>
</feature>
<keyword evidence="4" id="KW-1185">Reference proteome</keyword>
<gene>
    <name evidence="3" type="ORF">DFP72DRAFT_848615</name>
</gene>
<protein>
    <recommendedName>
        <fullName evidence="5">Protein kinase domain-containing protein</fullName>
    </recommendedName>
</protein>
<feature type="coiled-coil region" evidence="1">
    <location>
        <begin position="299"/>
        <end position="326"/>
    </location>
</feature>
<evidence type="ECO:0000256" key="2">
    <source>
        <dbReference type="SAM" id="MobiDB-lite"/>
    </source>
</evidence>
<reference evidence="3 4" key="1">
    <citation type="submission" date="2020-07" db="EMBL/GenBank/DDBJ databases">
        <title>Comparative genomics of pyrophilous fungi reveals a link between fire events and developmental genes.</title>
        <authorList>
            <consortium name="DOE Joint Genome Institute"/>
            <person name="Steindorff A.S."/>
            <person name="Carver A."/>
            <person name="Calhoun S."/>
            <person name="Stillman K."/>
            <person name="Liu H."/>
            <person name="Lipzen A."/>
            <person name="Pangilinan J."/>
            <person name="Labutti K."/>
            <person name="Bruns T.D."/>
            <person name="Grigoriev I.V."/>
        </authorList>
    </citation>
    <scope>NUCLEOTIDE SEQUENCE [LARGE SCALE GENOMIC DNA]</scope>
    <source>
        <strain evidence="3 4">CBS 144469</strain>
    </source>
</reference>
<comment type="caution">
    <text evidence="3">The sequence shown here is derived from an EMBL/GenBank/DDBJ whole genome shotgun (WGS) entry which is preliminary data.</text>
</comment>
<dbReference type="AlphaFoldDB" id="A0A8H6M5R4"/>
<evidence type="ECO:0000313" key="4">
    <source>
        <dbReference type="Proteomes" id="UP000521943"/>
    </source>
</evidence>
<dbReference type="Proteomes" id="UP000521943">
    <property type="component" value="Unassembled WGS sequence"/>
</dbReference>
<accession>A0A8H6M5R4</accession>
<feature type="compositionally biased region" description="Acidic residues" evidence="2">
    <location>
        <begin position="679"/>
        <end position="695"/>
    </location>
</feature>
<dbReference type="OrthoDB" id="5327923at2759"/>
<organism evidence="3 4">
    <name type="scientific">Ephemerocybe angulata</name>
    <dbReference type="NCBI Taxonomy" id="980116"/>
    <lineage>
        <taxon>Eukaryota</taxon>
        <taxon>Fungi</taxon>
        <taxon>Dikarya</taxon>
        <taxon>Basidiomycota</taxon>
        <taxon>Agaricomycotina</taxon>
        <taxon>Agaricomycetes</taxon>
        <taxon>Agaricomycetidae</taxon>
        <taxon>Agaricales</taxon>
        <taxon>Agaricineae</taxon>
        <taxon>Psathyrellaceae</taxon>
        <taxon>Ephemerocybe</taxon>
    </lineage>
</organism>
<feature type="region of interest" description="Disordered" evidence="2">
    <location>
        <begin position="765"/>
        <end position="806"/>
    </location>
</feature>
<feature type="compositionally biased region" description="Basic and acidic residues" evidence="2">
    <location>
        <begin position="81"/>
        <end position="90"/>
    </location>
</feature>
<evidence type="ECO:0000313" key="3">
    <source>
        <dbReference type="EMBL" id="KAF6754039.1"/>
    </source>
</evidence>
<keyword evidence="1" id="KW-0175">Coiled coil</keyword>
<proteinExistence type="predicted"/>
<evidence type="ECO:0000256" key="1">
    <source>
        <dbReference type="SAM" id="Coils"/>
    </source>
</evidence>
<sequence>MPSNEKSDNKEKKPFRWGSDEEMQREADRQVELLQKLAAKTEADFASRPVLSQEEYLDMLVLYQASHDTPVSSSITSASSRSDRYAEKQRRLAAPTTKHRKIFGWWLRHPDGEILKAENSALGKMAGNGIQFWGETLWDFYRTGRIPNFPYSVTVTTGSKMQEWVKKHGRESGEDQWEGNKSMRKRASRERPPIIETPFPVSTLLREAELGRSSIVETERDDSEVGHLPFGKGLPSSELLPTSVLQDRIPLYLLPKRLLVHDPHKLLTARHFSSGEDPSWAAQPDLVSTYALSLTEVGTAKLEAELSELEKKKRNEQRHLEEWLKNPTAETRPENGVMFIAGGTRAGKSRPATLFMHEAKPPKGEKFGSEGDSAGEIEEAHLYLRPNGRAGIGNHSVVYNAEWEVPADLVVDPILCKTCVREAGMAILETEDGKDGERRSEKWNELSGRVMEQVEEDEGHTICIFDTEGEDIGTKLGIQPIMCEVDPPSRKVTRKYVGPVRVVDTGVKWQSAARGGFCSHVLKAKSDSSKPAVKPPLKKTARVSIVAKLSLMGDMHLEREAGNYQNFPSHFYEHWNGYNITPPLHDPTPVGALVPMFYGYYVPVEGSDGKENVREWDRELGQFKVDVEETQQEVSGDAKEEEEGLPGSEPATNIDGEVPSKDTEGDAEANGSKGKEGDIEVDDNASSEDDEAEDPDNYRSPILLMESCGESMCDIIDTMPIDDRQQCASLFFRLHYAGWVHHSAASRNILYQPGPLTAHPLERQKNATKRPSRRQTSFRLIDFGRSKPTYGEDGEDTSGGRGLRGSEEQEIVTMFRVMHMDDRK</sequence>
<dbReference type="EMBL" id="JACGCI010000036">
    <property type="protein sequence ID" value="KAF6754039.1"/>
    <property type="molecule type" value="Genomic_DNA"/>
</dbReference>
<name>A0A8H6M5R4_9AGAR</name>
<feature type="region of interest" description="Disordered" evidence="2">
    <location>
        <begin position="169"/>
        <end position="188"/>
    </location>
</feature>